<comment type="catalytic activity">
    <reaction evidence="1 14">
        <text>D-ribulose 5-phosphate = (2S)-2-hydroxy-3-oxobutyl phosphate + formate + H(+)</text>
        <dbReference type="Rhea" id="RHEA:18457"/>
        <dbReference type="ChEBI" id="CHEBI:15378"/>
        <dbReference type="ChEBI" id="CHEBI:15740"/>
        <dbReference type="ChEBI" id="CHEBI:58121"/>
        <dbReference type="ChEBI" id="CHEBI:58830"/>
        <dbReference type="EC" id="4.1.99.12"/>
    </reaction>
</comment>
<organism evidence="16 17">
    <name type="scientific">Dentiradicibacter hellwigii</name>
    <dbReference type="NCBI Taxonomy" id="3149053"/>
    <lineage>
        <taxon>Bacteria</taxon>
        <taxon>Pseudomonadati</taxon>
        <taxon>Pseudomonadota</taxon>
        <taxon>Betaproteobacteria</taxon>
        <taxon>Rhodocyclales</taxon>
        <taxon>Rhodocyclaceae</taxon>
        <taxon>Dentiradicibacter</taxon>
    </lineage>
</organism>
<evidence type="ECO:0000256" key="10">
    <source>
        <dbReference type="ARBA" id="ARBA00022723"/>
    </source>
</evidence>
<comment type="cofactor">
    <cofactor evidence="2">
        <name>Mn(2+)</name>
        <dbReference type="ChEBI" id="CHEBI:29035"/>
    </cofactor>
</comment>
<comment type="function">
    <text evidence="3 14">Catalyzes the conversion of D-ribulose 5-phosphate to formate and 3,4-dihydroxy-2-butanone 4-phosphate.</text>
</comment>
<gene>
    <name evidence="16" type="primary">ribBA</name>
    <name evidence="14" type="synonym">ribB</name>
    <name evidence="16" type="ORF">ABCS64_09275</name>
</gene>
<comment type="similarity">
    <text evidence="5">In the N-terminal section; belongs to the DHBP synthase family.</text>
</comment>
<keyword evidence="9 14" id="KW-0686">Riboflavin biosynthesis</keyword>
<feature type="binding site" evidence="14">
    <location>
        <position position="35"/>
    </location>
    <ligand>
        <name>Mg(2+)</name>
        <dbReference type="ChEBI" id="CHEBI:18420"/>
        <label>1</label>
    </ligand>
</feature>
<dbReference type="Gene3D" id="3.40.50.10990">
    <property type="entry name" value="GTP cyclohydrolase II"/>
    <property type="match status" value="1"/>
</dbReference>
<evidence type="ECO:0000256" key="14">
    <source>
        <dbReference type="HAMAP-Rule" id="MF_00180"/>
    </source>
</evidence>
<evidence type="ECO:0000256" key="5">
    <source>
        <dbReference type="ARBA" id="ARBA00005520"/>
    </source>
</evidence>
<dbReference type="EMBL" id="JBEUWX010000002">
    <property type="protein sequence ID" value="MFA9950503.1"/>
    <property type="molecule type" value="Genomic_DNA"/>
</dbReference>
<dbReference type="GO" id="GO:0008686">
    <property type="term" value="F:3,4-dihydroxy-2-butanone-4-phosphate synthase activity"/>
    <property type="evidence" value="ECO:0007669"/>
    <property type="project" value="UniProtKB-EC"/>
</dbReference>
<evidence type="ECO:0000256" key="4">
    <source>
        <dbReference type="ARBA" id="ARBA00004904"/>
    </source>
</evidence>
<evidence type="ECO:0000256" key="2">
    <source>
        <dbReference type="ARBA" id="ARBA00001936"/>
    </source>
</evidence>
<feature type="binding site" evidence="14">
    <location>
        <begin position="34"/>
        <end position="35"/>
    </location>
    <ligand>
        <name>D-ribulose 5-phosphate</name>
        <dbReference type="ChEBI" id="CHEBI:58121"/>
    </ligand>
</feature>
<keyword evidence="16" id="KW-0378">Hydrolase</keyword>
<feature type="binding site" evidence="14">
    <location>
        <position position="150"/>
    </location>
    <ligand>
        <name>Mg(2+)</name>
        <dbReference type="ChEBI" id="CHEBI:18420"/>
        <label>2</label>
    </ligand>
</feature>
<sequence>MSPEHTSSAIAPIEEIVTELRNGRMVILVDEEDRENEGDLLIAAEHITPDAINFMVTHARGLVCLTLTAARARQLGLTPMARDNRSPFHTAFTVSIEAAKGVTTGISAHDRARTVQAAVARHARPEDVVQPGHVFPIIAREGGVLVRAGHTEAGCDLAQMAGLEPASVICEVLREDGTMARLPDLLEFAARHGLKVGTIADLIEFRSRHETLVERCFSKPVRTVYGEFILHAYADRAANDVHLALTRGEIAPDRETLVRVHEPLSVLDFLDLDNSRHTFSLNDALHLLARSESGVIVLLRSPESGADILKAQATPRETHATRWDPHIFGIGAQILRDLGVRKMRLLGSPRRIPSMAGFGLEVTGYITRPGEADALPPSSASAA</sequence>
<evidence type="ECO:0000256" key="6">
    <source>
        <dbReference type="ARBA" id="ARBA00008976"/>
    </source>
</evidence>
<evidence type="ECO:0000256" key="13">
    <source>
        <dbReference type="ARBA" id="ARBA00023239"/>
    </source>
</evidence>
<dbReference type="NCBIfam" id="NF010626">
    <property type="entry name" value="PRK14019.1"/>
    <property type="match status" value="1"/>
</dbReference>
<reference evidence="17" key="1">
    <citation type="submission" date="2024-06" db="EMBL/GenBank/DDBJ databases">
        <title>Radixoralia hellwigii gen. nov., sp nov., isolated from a root canal in the human oral cavity.</title>
        <authorList>
            <person name="Bartsch S."/>
            <person name="Wittmer A."/>
            <person name="Schulz A.-K."/>
            <person name="Neumann-Schaal M."/>
            <person name="Wolf J."/>
            <person name="Gronow S."/>
            <person name="Tennert C."/>
            <person name="Haecker G."/>
            <person name="Cieplik F."/>
            <person name="Al-Ahmad A."/>
        </authorList>
    </citation>
    <scope>NUCLEOTIDE SEQUENCE [LARGE SCALE GENOMIC DNA]</scope>
    <source>
        <strain evidence="17">Wk13</strain>
    </source>
</reference>
<evidence type="ECO:0000256" key="1">
    <source>
        <dbReference type="ARBA" id="ARBA00000141"/>
    </source>
</evidence>
<evidence type="ECO:0000256" key="3">
    <source>
        <dbReference type="ARBA" id="ARBA00002284"/>
    </source>
</evidence>
<evidence type="ECO:0000256" key="9">
    <source>
        <dbReference type="ARBA" id="ARBA00022619"/>
    </source>
</evidence>
<feature type="binding site" evidence="14">
    <location>
        <begin position="147"/>
        <end position="151"/>
    </location>
    <ligand>
        <name>D-ribulose 5-phosphate</name>
        <dbReference type="ChEBI" id="CHEBI:58121"/>
    </ligand>
</feature>
<dbReference type="HAMAP" id="MF_00180">
    <property type="entry name" value="RibB"/>
    <property type="match status" value="1"/>
</dbReference>
<dbReference type="PANTHER" id="PTHR21327:SF34">
    <property type="entry name" value="3,4-DIHYDROXY-2-BUTANONE 4-PHOSPHATE SYNTHASE"/>
    <property type="match status" value="1"/>
</dbReference>
<keyword evidence="10 14" id="KW-0479">Metal-binding</keyword>
<comment type="similarity">
    <text evidence="6">In the C-terminal section; belongs to the GTP cyclohydrolase II family.</text>
</comment>
<feature type="site" description="Essential for catalytic activity" evidence="14">
    <location>
        <position position="171"/>
    </location>
</feature>
<evidence type="ECO:0000313" key="16">
    <source>
        <dbReference type="EMBL" id="MFA9950503.1"/>
    </source>
</evidence>
<dbReference type="SUPFAM" id="SSF142695">
    <property type="entry name" value="RibA-like"/>
    <property type="match status" value="1"/>
</dbReference>
<dbReference type="SUPFAM" id="SSF55821">
    <property type="entry name" value="YrdC/RibB"/>
    <property type="match status" value="1"/>
</dbReference>
<feature type="binding site" evidence="14">
    <location>
        <position position="35"/>
    </location>
    <ligand>
        <name>Mg(2+)</name>
        <dbReference type="ChEBI" id="CHEBI:18420"/>
        <label>2</label>
    </ligand>
</feature>
<evidence type="ECO:0000256" key="7">
    <source>
        <dbReference type="ARBA" id="ARBA00012153"/>
    </source>
</evidence>
<dbReference type="RefSeq" id="WP_418891556.1">
    <property type="nucleotide sequence ID" value="NZ_JBEUWX010000002.1"/>
</dbReference>
<dbReference type="EC" id="4.1.99.12" evidence="7 14"/>
<dbReference type="PIRSF" id="PIRSF001259">
    <property type="entry name" value="RibA"/>
    <property type="match status" value="1"/>
</dbReference>
<evidence type="ECO:0000259" key="15">
    <source>
        <dbReference type="Pfam" id="PF00925"/>
    </source>
</evidence>
<evidence type="ECO:0000256" key="8">
    <source>
        <dbReference type="ARBA" id="ARBA00018836"/>
    </source>
</evidence>
<comment type="subunit">
    <text evidence="14">Homodimer.</text>
</comment>
<feature type="binding site" evidence="14">
    <location>
        <position position="39"/>
    </location>
    <ligand>
        <name>D-ribulose 5-phosphate</name>
        <dbReference type="ChEBI" id="CHEBI:58121"/>
    </ligand>
</feature>
<accession>A0ABV4UGD1</accession>
<feature type="site" description="Essential for catalytic activity" evidence="14">
    <location>
        <position position="133"/>
    </location>
</feature>
<dbReference type="Gene3D" id="3.90.870.10">
    <property type="entry name" value="DHBP synthase"/>
    <property type="match status" value="1"/>
</dbReference>
<dbReference type="NCBIfam" id="TIGR00506">
    <property type="entry name" value="ribB"/>
    <property type="match status" value="1"/>
</dbReference>
<dbReference type="PANTHER" id="PTHR21327">
    <property type="entry name" value="GTP CYCLOHYDROLASE II-RELATED"/>
    <property type="match status" value="1"/>
</dbReference>
<dbReference type="Pfam" id="PF00925">
    <property type="entry name" value="GTP_cyclohydro2"/>
    <property type="match status" value="1"/>
</dbReference>
<proteinExistence type="inferred from homology"/>
<feature type="domain" description="GTP cyclohydrolase II" evidence="15">
    <location>
        <begin position="218"/>
        <end position="366"/>
    </location>
</feature>
<keyword evidence="11 14" id="KW-0460">Magnesium</keyword>
<keyword evidence="12 14" id="KW-0464">Manganese</keyword>
<dbReference type="Proteomes" id="UP001574673">
    <property type="component" value="Unassembled WGS sequence"/>
</dbReference>
<dbReference type="InterPro" id="IPR017945">
    <property type="entry name" value="DHBP_synth_RibB-like_a/b_dom"/>
</dbReference>
<evidence type="ECO:0000313" key="17">
    <source>
        <dbReference type="Proteomes" id="UP001574673"/>
    </source>
</evidence>
<dbReference type="GO" id="GO:0003935">
    <property type="term" value="F:GTP cyclohydrolase II activity"/>
    <property type="evidence" value="ECO:0007669"/>
    <property type="project" value="UniProtKB-EC"/>
</dbReference>
<comment type="cofactor">
    <cofactor evidence="14">
        <name>Mg(2+)</name>
        <dbReference type="ChEBI" id="CHEBI:18420"/>
    </cofactor>
    <cofactor evidence="14">
        <name>Mn(2+)</name>
        <dbReference type="ChEBI" id="CHEBI:29035"/>
    </cofactor>
    <text evidence="14">Binds 2 divalent metal cations per subunit. Magnesium or manganese.</text>
</comment>
<dbReference type="InterPro" id="IPR032677">
    <property type="entry name" value="GTP_cyclohydro_II"/>
</dbReference>
<dbReference type="Pfam" id="PF00926">
    <property type="entry name" value="DHBP_synthase"/>
    <property type="match status" value="1"/>
</dbReference>
<dbReference type="InterPro" id="IPR000422">
    <property type="entry name" value="DHBP_synthase_RibB"/>
</dbReference>
<evidence type="ECO:0000256" key="12">
    <source>
        <dbReference type="ARBA" id="ARBA00023211"/>
    </source>
</evidence>
<protein>
    <recommendedName>
        <fullName evidence="8 14">3,4-dihydroxy-2-butanone 4-phosphate synthase</fullName>
        <shortName evidence="14">DHBP synthase</shortName>
        <ecNumber evidence="7 14">4.1.99.12</ecNumber>
    </recommendedName>
</protein>
<keyword evidence="17" id="KW-1185">Reference proteome</keyword>
<comment type="caution">
    <text evidence="16">The sequence shown here is derived from an EMBL/GenBank/DDBJ whole genome shotgun (WGS) entry which is preliminary data.</text>
</comment>
<evidence type="ECO:0000256" key="11">
    <source>
        <dbReference type="ARBA" id="ARBA00022842"/>
    </source>
</evidence>
<comment type="similarity">
    <text evidence="14">Belongs to the DHBP synthase family.</text>
</comment>
<comment type="pathway">
    <text evidence="4 14">Cofactor biosynthesis; riboflavin biosynthesis; 2-hydroxy-3-oxobutyl phosphate from D-ribulose 5-phosphate: step 1/1.</text>
</comment>
<name>A0ABV4UGD1_9RHOO</name>
<dbReference type="InterPro" id="IPR036144">
    <property type="entry name" value="RibA-like_sf"/>
</dbReference>
<keyword evidence="13 14" id="KW-0456">Lyase</keyword>